<proteinExistence type="predicted"/>
<protein>
    <submittedName>
        <fullName evidence="2">Uncharacterized protein</fullName>
    </submittedName>
</protein>
<reference evidence="2" key="2">
    <citation type="submission" date="2020-11" db="EMBL/GenBank/DDBJ databases">
        <authorList>
            <person name="McCartney M.A."/>
            <person name="Auch B."/>
            <person name="Kono T."/>
            <person name="Mallez S."/>
            <person name="Becker A."/>
            <person name="Gohl D.M."/>
            <person name="Silverstein K.A.T."/>
            <person name="Koren S."/>
            <person name="Bechman K.B."/>
            <person name="Herman A."/>
            <person name="Abrahante J.E."/>
            <person name="Garbe J."/>
        </authorList>
    </citation>
    <scope>NUCLEOTIDE SEQUENCE</scope>
    <source>
        <strain evidence="2">Duluth1</strain>
        <tissue evidence="2">Whole animal</tissue>
    </source>
</reference>
<reference evidence="2" key="1">
    <citation type="journal article" date="2019" name="bioRxiv">
        <title>The Genome of the Zebra Mussel, Dreissena polymorpha: A Resource for Invasive Species Research.</title>
        <authorList>
            <person name="McCartney M.A."/>
            <person name="Auch B."/>
            <person name="Kono T."/>
            <person name="Mallez S."/>
            <person name="Zhang Y."/>
            <person name="Obille A."/>
            <person name="Becker A."/>
            <person name="Abrahante J.E."/>
            <person name="Garbe J."/>
            <person name="Badalamenti J.P."/>
            <person name="Herman A."/>
            <person name="Mangelson H."/>
            <person name="Liachko I."/>
            <person name="Sullivan S."/>
            <person name="Sone E.D."/>
            <person name="Koren S."/>
            <person name="Silverstein K.A.T."/>
            <person name="Beckman K.B."/>
            <person name="Gohl D.M."/>
        </authorList>
    </citation>
    <scope>NUCLEOTIDE SEQUENCE</scope>
    <source>
        <strain evidence="2">Duluth1</strain>
        <tissue evidence="2">Whole animal</tissue>
    </source>
</reference>
<feature type="compositionally biased region" description="Basic residues" evidence="1">
    <location>
        <begin position="53"/>
        <end position="62"/>
    </location>
</feature>
<feature type="region of interest" description="Disordered" evidence="1">
    <location>
        <begin position="24"/>
        <end position="90"/>
    </location>
</feature>
<keyword evidence="3" id="KW-1185">Reference proteome</keyword>
<name>A0A9D4H498_DREPO</name>
<evidence type="ECO:0000313" key="3">
    <source>
        <dbReference type="Proteomes" id="UP000828390"/>
    </source>
</evidence>
<dbReference type="AlphaFoldDB" id="A0A9D4H498"/>
<sequence length="117" mass="13111">MTGCKKHNPKFQISALTRVKAQSTMMSVDDREQPGLHRESINMLNTSVMNRQRPARHRKQPGRHREQAGRHRSSTGAHKTPVKLRQRPGCRRCCPGGAPVNAGRVPVLLRFIGKSAL</sequence>
<evidence type="ECO:0000256" key="1">
    <source>
        <dbReference type="SAM" id="MobiDB-lite"/>
    </source>
</evidence>
<feature type="compositionally biased region" description="Basic residues" evidence="1">
    <location>
        <begin position="80"/>
        <end position="90"/>
    </location>
</feature>
<accession>A0A9D4H498</accession>
<organism evidence="2 3">
    <name type="scientific">Dreissena polymorpha</name>
    <name type="common">Zebra mussel</name>
    <name type="synonym">Mytilus polymorpha</name>
    <dbReference type="NCBI Taxonomy" id="45954"/>
    <lineage>
        <taxon>Eukaryota</taxon>
        <taxon>Metazoa</taxon>
        <taxon>Spiralia</taxon>
        <taxon>Lophotrochozoa</taxon>
        <taxon>Mollusca</taxon>
        <taxon>Bivalvia</taxon>
        <taxon>Autobranchia</taxon>
        <taxon>Heteroconchia</taxon>
        <taxon>Euheterodonta</taxon>
        <taxon>Imparidentia</taxon>
        <taxon>Neoheterodontei</taxon>
        <taxon>Myida</taxon>
        <taxon>Dreissenoidea</taxon>
        <taxon>Dreissenidae</taxon>
        <taxon>Dreissena</taxon>
    </lineage>
</organism>
<feature type="compositionally biased region" description="Basic and acidic residues" evidence="1">
    <location>
        <begin position="28"/>
        <end position="40"/>
    </location>
</feature>
<dbReference type="Proteomes" id="UP000828390">
    <property type="component" value="Unassembled WGS sequence"/>
</dbReference>
<evidence type="ECO:0000313" key="2">
    <source>
        <dbReference type="EMBL" id="KAH3828235.1"/>
    </source>
</evidence>
<comment type="caution">
    <text evidence="2">The sequence shown here is derived from an EMBL/GenBank/DDBJ whole genome shotgun (WGS) entry which is preliminary data.</text>
</comment>
<dbReference type="EMBL" id="JAIWYP010000005">
    <property type="protein sequence ID" value="KAH3828235.1"/>
    <property type="molecule type" value="Genomic_DNA"/>
</dbReference>
<gene>
    <name evidence="2" type="ORF">DPMN_130188</name>
</gene>